<sequence length="455" mass="49953">MPGIAPRNVWLQPSEDGSRLLTPFPLHSARDFRTMRVQGTPHTWPNAQQAWDHGRMGRWAAAKHDHALAHYERDDLPFQFALAEAFTLCDAYHCAIQAGTNPNRVFLWTGQNDPQARAGGPVIANSHDNFPELGGHADDYRWPSYVEALQQAGVSWQIYQDMADNFTDNPLAGFAPFRAAWRGAPGHDPQLRERGVGTRTLAQLRQADTRPFFAALPDVSAAATRAAALHELALPPLPDTVQTPRQAFGVRRSRALPYRPTVQLQHVDARGEVQLRMGNAGAATVLHVYDRYDLAAIPRRYTLGAGATLDATWTTYDGRYDLWLLGANGFHRHYRGDLDAAPLQAEIAQDAHDPQALCLLLRNPGNSTLQVELRPGAYAQAQPHASVTLAPGAEQRRSWSAAPSGGWYDLWLLQDGARQRLAGRVETGKPGVSDPAMGGPARLYQDHPIAIGALG</sequence>
<organism evidence="3 4">
    <name type="scientific">Xanthomonas graminis pv. phlei</name>
    <dbReference type="NCBI Taxonomy" id="487906"/>
    <lineage>
        <taxon>Bacteria</taxon>
        <taxon>Pseudomonadati</taxon>
        <taxon>Pseudomonadota</taxon>
        <taxon>Gammaproteobacteria</taxon>
        <taxon>Lysobacterales</taxon>
        <taxon>Lysobacteraceae</taxon>
        <taxon>Xanthomonas</taxon>
        <taxon>Xanthomonas translucens group</taxon>
        <taxon>Xanthomonas graminis</taxon>
    </lineage>
</organism>
<feature type="domain" description="Bacterial phospholipase C C-terminal" evidence="2">
    <location>
        <begin position="253"/>
        <end position="337"/>
    </location>
</feature>
<proteinExistence type="predicted"/>
<reference evidence="3 4" key="1">
    <citation type="submission" date="2015-07" db="EMBL/GenBank/DDBJ databases">
        <authorList>
            <person name="Noorani M."/>
        </authorList>
    </citation>
    <scope>NUCLEOTIDE SEQUENCE [LARGE SCALE GENOMIC DNA]</scope>
    <source>
        <strain evidence="3">LMG730</strain>
    </source>
</reference>
<dbReference type="EMBL" id="CXOJ01000028">
    <property type="protein sequence ID" value="CTP87012.1"/>
    <property type="molecule type" value="Genomic_DNA"/>
</dbReference>
<protein>
    <submittedName>
        <fullName evidence="3">Phospholipase C</fullName>
    </submittedName>
</protein>
<dbReference type="GO" id="GO:0016042">
    <property type="term" value="P:lipid catabolic process"/>
    <property type="evidence" value="ECO:0007669"/>
    <property type="project" value="InterPro"/>
</dbReference>
<keyword evidence="1" id="KW-0378">Hydrolase</keyword>
<dbReference type="InterPro" id="IPR017850">
    <property type="entry name" value="Alkaline_phosphatase_core_sf"/>
</dbReference>
<feature type="domain" description="Bacterial phospholipase C C-terminal" evidence="2">
    <location>
        <begin position="349"/>
        <end position="423"/>
    </location>
</feature>
<dbReference type="Pfam" id="PF04185">
    <property type="entry name" value="Phosphoesterase"/>
    <property type="match status" value="1"/>
</dbReference>
<evidence type="ECO:0000313" key="3">
    <source>
        <dbReference type="EMBL" id="CTP87012.1"/>
    </source>
</evidence>
<dbReference type="GO" id="GO:0004629">
    <property type="term" value="F:phospholipase C activity"/>
    <property type="evidence" value="ECO:0007669"/>
    <property type="project" value="InterPro"/>
</dbReference>
<dbReference type="PANTHER" id="PTHR31956">
    <property type="entry name" value="NON-SPECIFIC PHOSPHOLIPASE C4-RELATED"/>
    <property type="match status" value="1"/>
</dbReference>
<dbReference type="Gene3D" id="3.40.720.10">
    <property type="entry name" value="Alkaline Phosphatase, subunit A"/>
    <property type="match status" value="1"/>
</dbReference>
<evidence type="ECO:0000313" key="4">
    <source>
        <dbReference type="Proteomes" id="UP000045978"/>
    </source>
</evidence>
<dbReference type="Pfam" id="PF05506">
    <property type="entry name" value="PLipase_C_C"/>
    <property type="match status" value="2"/>
</dbReference>
<dbReference type="AlphaFoldDB" id="A0A0K2ZPX8"/>
<dbReference type="Proteomes" id="UP000045978">
    <property type="component" value="Unassembled WGS sequence"/>
</dbReference>
<dbReference type="PANTHER" id="PTHR31956:SF36">
    <property type="entry name" value="NON-HEMOLYTIC PHOSPHOLIPASE C"/>
    <property type="match status" value="1"/>
</dbReference>
<dbReference type="InterPro" id="IPR008475">
    <property type="entry name" value="PLipase_C_C"/>
</dbReference>
<gene>
    <name evidence="3" type="ORF">XTPLMG730_1653</name>
</gene>
<name>A0A0K2ZPX8_9XANT</name>
<evidence type="ECO:0000259" key="2">
    <source>
        <dbReference type="Pfam" id="PF05506"/>
    </source>
</evidence>
<accession>A0A0K2ZPX8</accession>
<dbReference type="InterPro" id="IPR007312">
    <property type="entry name" value="Phosphoesterase"/>
</dbReference>
<evidence type="ECO:0000256" key="1">
    <source>
        <dbReference type="ARBA" id="ARBA00022801"/>
    </source>
</evidence>